<accession>A0ACB8AUI4</accession>
<proteinExistence type="predicted"/>
<dbReference type="Proteomes" id="UP000790709">
    <property type="component" value="Unassembled WGS sequence"/>
</dbReference>
<gene>
    <name evidence="1" type="ORF">BV22DRAFT_1135892</name>
</gene>
<reference evidence="1" key="1">
    <citation type="journal article" date="2021" name="New Phytol.">
        <title>Evolutionary innovations through gain and loss of genes in the ectomycorrhizal Boletales.</title>
        <authorList>
            <person name="Wu G."/>
            <person name="Miyauchi S."/>
            <person name="Morin E."/>
            <person name="Kuo A."/>
            <person name="Drula E."/>
            <person name="Varga T."/>
            <person name="Kohler A."/>
            <person name="Feng B."/>
            <person name="Cao Y."/>
            <person name="Lipzen A."/>
            <person name="Daum C."/>
            <person name="Hundley H."/>
            <person name="Pangilinan J."/>
            <person name="Johnson J."/>
            <person name="Barry K."/>
            <person name="LaButti K."/>
            <person name="Ng V."/>
            <person name="Ahrendt S."/>
            <person name="Min B."/>
            <person name="Choi I.G."/>
            <person name="Park H."/>
            <person name="Plett J.M."/>
            <person name="Magnuson J."/>
            <person name="Spatafora J.W."/>
            <person name="Nagy L.G."/>
            <person name="Henrissat B."/>
            <person name="Grigoriev I.V."/>
            <person name="Yang Z.L."/>
            <person name="Xu J."/>
            <person name="Martin F.M."/>
        </authorList>
    </citation>
    <scope>NUCLEOTIDE SEQUENCE</scope>
    <source>
        <strain evidence="1">KUC20120723A-06</strain>
    </source>
</reference>
<dbReference type="EMBL" id="MU267460">
    <property type="protein sequence ID" value="KAH7916919.1"/>
    <property type="molecule type" value="Genomic_DNA"/>
</dbReference>
<evidence type="ECO:0000313" key="2">
    <source>
        <dbReference type="Proteomes" id="UP000790709"/>
    </source>
</evidence>
<sequence length="167" mass="18042">MGPGVPTDADLDQAVQDILRTADLNSVTKREIHRQLEEQFGMDLTSRKGEINSAIDRFWGKRDGFEDKCPRRSGKNKAKAGSPPPDPPDVEPAEIRQRPKRAGAGQGGHAAQLEKAGEAVAKKKVSKPRVVLPDDEPVNVMAPAPRQPKKQGLRSKYAKSASTGDSG</sequence>
<comment type="caution">
    <text evidence="1">The sequence shown here is derived from an EMBL/GenBank/DDBJ whole genome shotgun (WGS) entry which is preliminary data.</text>
</comment>
<keyword evidence="2" id="KW-1185">Reference proteome</keyword>
<protein>
    <submittedName>
        <fullName evidence="1">Uncharacterized protein</fullName>
    </submittedName>
</protein>
<organism evidence="1 2">
    <name type="scientific">Leucogyrophana mollusca</name>
    <dbReference type="NCBI Taxonomy" id="85980"/>
    <lineage>
        <taxon>Eukaryota</taxon>
        <taxon>Fungi</taxon>
        <taxon>Dikarya</taxon>
        <taxon>Basidiomycota</taxon>
        <taxon>Agaricomycotina</taxon>
        <taxon>Agaricomycetes</taxon>
        <taxon>Agaricomycetidae</taxon>
        <taxon>Boletales</taxon>
        <taxon>Boletales incertae sedis</taxon>
        <taxon>Leucogyrophana</taxon>
    </lineage>
</organism>
<evidence type="ECO:0000313" key="1">
    <source>
        <dbReference type="EMBL" id="KAH7916919.1"/>
    </source>
</evidence>
<name>A0ACB8AUI4_9AGAM</name>